<evidence type="ECO:0000313" key="4">
    <source>
        <dbReference type="Proteomes" id="UP000658127"/>
    </source>
</evidence>
<reference evidence="4" key="1">
    <citation type="journal article" date="2019" name="Int. J. Syst. Evol. Microbiol.">
        <title>The Global Catalogue of Microorganisms (GCM) 10K type strain sequencing project: providing services to taxonomists for standard genome sequencing and annotation.</title>
        <authorList>
            <consortium name="The Broad Institute Genomics Platform"/>
            <consortium name="The Broad Institute Genome Sequencing Center for Infectious Disease"/>
            <person name="Wu L."/>
            <person name="Ma J."/>
        </authorList>
    </citation>
    <scope>NUCLEOTIDE SEQUENCE [LARGE SCALE GENOMIC DNA]</scope>
    <source>
        <strain evidence="4">CGMCC 4.7329</strain>
    </source>
</reference>
<sequence>MRVVSVLATLTGATAIWLTLLSAPAMAEVAARADTETLVSFEFGPGGARSECHSGKFLCEPSEFKCDNDRCVQKQWLCDGDDDCGDGSDERNCQ</sequence>
<evidence type="ECO:0000256" key="2">
    <source>
        <dbReference type="SAM" id="SignalP"/>
    </source>
</evidence>
<keyword evidence="2" id="KW-0732">Signal</keyword>
<dbReference type="InterPro" id="IPR002172">
    <property type="entry name" value="LDrepeatLR_classA_rpt"/>
</dbReference>
<dbReference type="Proteomes" id="UP000658127">
    <property type="component" value="Unassembled WGS sequence"/>
</dbReference>
<dbReference type="InterPro" id="IPR023415">
    <property type="entry name" value="LDLR_class-A_CS"/>
</dbReference>
<dbReference type="EMBL" id="BMNE01000003">
    <property type="protein sequence ID" value="GGN82895.1"/>
    <property type="molecule type" value="Genomic_DNA"/>
</dbReference>
<dbReference type="SUPFAM" id="SSF57424">
    <property type="entry name" value="LDL receptor-like module"/>
    <property type="match status" value="1"/>
</dbReference>
<keyword evidence="1" id="KW-1015">Disulfide bond</keyword>
<feature type="signal peptide" evidence="2">
    <location>
        <begin position="1"/>
        <end position="27"/>
    </location>
</feature>
<keyword evidence="4" id="KW-1185">Reference proteome</keyword>
<name>A0ABQ2KJD2_9NOCA</name>
<dbReference type="PROSITE" id="PS01209">
    <property type="entry name" value="LDLRA_1"/>
    <property type="match status" value="1"/>
</dbReference>
<comment type="caution">
    <text evidence="3">The sequence shown here is derived from an EMBL/GenBank/DDBJ whole genome shotgun (WGS) entry which is preliminary data.</text>
</comment>
<dbReference type="Gene3D" id="4.10.400.10">
    <property type="entry name" value="Low-density Lipoprotein Receptor"/>
    <property type="match status" value="1"/>
</dbReference>
<dbReference type="Pfam" id="PF00057">
    <property type="entry name" value="Ldl_recept_a"/>
    <property type="match status" value="1"/>
</dbReference>
<evidence type="ECO:0000313" key="3">
    <source>
        <dbReference type="EMBL" id="GGN82895.1"/>
    </source>
</evidence>
<dbReference type="SMART" id="SM00192">
    <property type="entry name" value="LDLa"/>
    <property type="match status" value="1"/>
</dbReference>
<dbReference type="PROSITE" id="PS50068">
    <property type="entry name" value="LDLRA_2"/>
    <property type="match status" value="1"/>
</dbReference>
<evidence type="ECO:0008006" key="5">
    <source>
        <dbReference type="Google" id="ProtNLM"/>
    </source>
</evidence>
<evidence type="ECO:0000256" key="1">
    <source>
        <dbReference type="ARBA" id="ARBA00023157"/>
    </source>
</evidence>
<organism evidence="3 4">
    <name type="scientific">Nocardia rhizosphaerihabitans</name>
    <dbReference type="NCBI Taxonomy" id="1691570"/>
    <lineage>
        <taxon>Bacteria</taxon>
        <taxon>Bacillati</taxon>
        <taxon>Actinomycetota</taxon>
        <taxon>Actinomycetes</taxon>
        <taxon>Mycobacteriales</taxon>
        <taxon>Nocardiaceae</taxon>
        <taxon>Nocardia</taxon>
    </lineage>
</organism>
<protein>
    <recommendedName>
        <fullName evidence="5">Low-density lipoprotein receptor domain class A</fullName>
    </recommendedName>
</protein>
<accession>A0ABQ2KJD2</accession>
<proteinExistence type="predicted"/>
<gene>
    <name evidence="3" type="ORF">GCM10011610_34790</name>
</gene>
<feature type="chain" id="PRO_5046104653" description="Low-density lipoprotein receptor domain class A" evidence="2">
    <location>
        <begin position="28"/>
        <end position="94"/>
    </location>
</feature>
<dbReference type="InterPro" id="IPR036055">
    <property type="entry name" value="LDL_receptor-like_sf"/>
</dbReference>